<comment type="subcellular location">
    <subcellularLocation>
        <location evidence="1">Membrane</location>
        <topology evidence="1">Multi-pass membrane protein</topology>
    </subcellularLocation>
</comment>
<feature type="domain" description="SSD" evidence="9">
    <location>
        <begin position="331"/>
        <end position="497"/>
    </location>
</feature>
<dbReference type="InterPro" id="IPR000731">
    <property type="entry name" value="SSD"/>
</dbReference>
<dbReference type="GO" id="GO:0030659">
    <property type="term" value="C:cytoplasmic vesicle membrane"/>
    <property type="evidence" value="ECO:0007669"/>
    <property type="project" value="TreeGrafter"/>
</dbReference>
<feature type="compositionally biased region" description="Acidic residues" evidence="7">
    <location>
        <begin position="666"/>
        <end position="681"/>
    </location>
</feature>
<organism evidence="10 11">
    <name type="scientific">Mesorhabditis spiculigera</name>
    <dbReference type="NCBI Taxonomy" id="96644"/>
    <lineage>
        <taxon>Eukaryota</taxon>
        <taxon>Metazoa</taxon>
        <taxon>Ecdysozoa</taxon>
        <taxon>Nematoda</taxon>
        <taxon>Chromadorea</taxon>
        <taxon>Rhabditida</taxon>
        <taxon>Rhabditina</taxon>
        <taxon>Rhabditomorpha</taxon>
        <taxon>Rhabditoidea</taxon>
        <taxon>Rhabditidae</taxon>
        <taxon>Mesorhabditinae</taxon>
        <taxon>Mesorhabditis</taxon>
    </lineage>
</organism>
<feature type="transmembrane region" description="Helical" evidence="8">
    <location>
        <begin position="817"/>
        <end position="834"/>
    </location>
</feature>
<keyword evidence="4 8" id="KW-1133">Transmembrane helix</keyword>
<feature type="non-terminal residue" evidence="10">
    <location>
        <position position="1"/>
    </location>
</feature>
<evidence type="ECO:0000256" key="6">
    <source>
        <dbReference type="ARBA" id="ARBA00023180"/>
    </source>
</evidence>
<evidence type="ECO:0000256" key="3">
    <source>
        <dbReference type="ARBA" id="ARBA00022692"/>
    </source>
</evidence>
<evidence type="ECO:0000256" key="8">
    <source>
        <dbReference type="SAM" id="Phobius"/>
    </source>
</evidence>
<dbReference type="SUPFAM" id="SSF82866">
    <property type="entry name" value="Multidrug efflux transporter AcrB transmembrane domain"/>
    <property type="match status" value="2"/>
</dbReference>
<dbReference type="GO" id="GO:0018996">
    <property type="term" value="P:molting cycle, collagen and cuticulin-based cuticle"/>
    <property type="evidence" value="ECO:0007669"/>
    <property type="project" value="TreeGrafter"/>
</dbReference>
<feature type="region of interest" description="Disordered" evidence="7">
    <location>
        <begin position="664"/>
        <end position="692"/>
    </location>
</feature>
<dbReference type="AlphaFoldDB" id="A0AA36CYY1"/>
<feature type="transmembrane region" description="Helical" evidence="8">
    <location>
        <begin position="325"/>
        <end position="351"/>
    </location>
</feature>
<dbReference type="EMBL" id="CATQJA010002651">
    <property type="protein sequence ID" value="CAJ0577655.1"/>
    <property type="molecule type" value="Genomic_DNA"/>
</dbReference>
<feature type="transmembrane region" description="Helical" evidence="8">
    <location>
        <begin position="916"/>
        <end position="935"/>
    </location>
</feature>
<dbReference type="InterPro" id="IPR051697">
    <property type="entry name" value="Patched_domain-protein"/>
</dbReference>
<dbReference type="PANTHER" id="PTHR10796">
    <property type="entry name" value="PATCHED-RELATED"/>
    <property type="match status" value="1"/>
</dbReference>
<dbReference type="Gene3D" id="1.20.1640.10">
    <property type="entry name" value="Multidrug efflux transporter AcrB transmembrane domain"/>
    <property type="match status" value="2"/>
</dbReference>
<evidence type="ECO:0000256" key="4">
    <source>
        <dbReference type="ARBA" id="ARBA00022989"/>
    </source>
</evidence>
<name>A0AA36CYY1_9BILA</name>
<dbReference type="GO" id="GO:0006897">
    <property type="term" value="P:endocytosis"/>
    <property type="evidence" value="ECO:0007669"/>
    <property type="project" value="TreeGrafter"/>
</dbReference>
<keyword evidence="5 8" id="KW-0472">Membrane</keyword>
<keyword evidence="11" id="KW-1185">Reference proteome</keyword>
<evidence type="ECO:0000313" key="11">
    <source>
        <dbReference type="Proteomes" id="UP001177023"/>
    </source>
</evidence>
<feature type="compositionally biased region" description="Low complexity" evidence="7">
    <location>
        <begin position="24"/>
        <end position="42"/>
    </location>
</feature>
<feature type="region of interest" description="Disordered" evidence="7">
    <location>
        <begin position="1"/>
        <end position="49"/>
    </location>
</feature>
<feature type="transmembrane region" description="Helical" evidence="8">
    <location>
        <begin position="841"/>
        <end position="860"/>
    </location>
</feature>
<keyword evidence="3 8" id="KW-0812">Transmembrane</keyword>
<dbReference type="Pfam" id="PF02460">
    <property type="entry name" value="Patched"/>
    <property type="match status" value="1"/>
</dbReference>
<keyword evidence="6" id="KW-0325">Glycoprotein</keyword>
<dbReference type="Proteomes" id="UP001177023">
    <property type="component" value="Unassembled WGS sequence"/>
</dbReference>
<accession>A0AA36CYY1</accession>
<reference evidence="10" key="1">
    <citation type="submission" date="2023-06" db="EMBL/GenBank/DDBJ databases">
        <authorList>
            <person name="Delattre M."/>
        </authorList>
    </citation>
    <scope>NUCLEOTIDE SEQUENCE</scope>
    <source>
        <strain evidence="10">AF72</strain>
    </source>
</reference>
<feature type="transmembrane region" description="Helical" evidence="8">
    <location>
        <begin position="791"/>
        <end position="811"/>
    </location>
</feature>
<feature type="transmembrane region" description="Helical" evidence="8">
    <location>
        <begin position="363"/>
        <end position="384"/>
    </location>
</feature>
<proteinExistence type="inferred from homology"/>
<dbReference type="InterPro" id="IPR003392">
    <property type="entry name" value="PTHD_SSD"/>
</dbReference>
<evidence type="ECO:0000256" key="2">
    <source>
        <dbReference type="ARBA" id="ARBA00005585"/>
    </source>
</evidence>
<protein>
    <recommendedName>
        <fullName evidence="9">SSD domain-containing protein</fullName>
    </recommendedName>
</protein>
<evidence type="ECO:0000256" key="1">
    <source>
        <dbReference type="ARBA" id="ARBA00004141"/>
    </source>
</evidence>
<dbReference type="PROSITE" id="PS50156">
    <property type="entry name" value="SSD"/>
    <property type="match status" value="1"/>
</dbReference>
<dbReference type="GO" id="GO:0005886">
    <property type="term" value="C:plasma membrane"/>
    <property type="evidence" value="ECO:0007669"/>
    <property type="project" value="TreeGrafter"/>
</dbReference>
<feature type="transmembrane region" description="Helical" evidence="8">
    <location>
        <begin position="471"/>
        <end position="492"/>
    </location>
</feature>
<evidence type="ECO:0000313" key="10">
    <source>
        <dbReference type="EMBL" id="CAJ0577655.1"/>
    </source>
</evidence>
<evidence type="ECO:0000256" key="5">
    <source>
        <dbReference type="ARBA" id="ARBA00023136"/>
    </source>
</evidence>
<feature type="transmembrane region" description="Helical" evidence="8">
    <location>
        <begin position="880"/>
        <end position="909"/>
    </location>
</feature>
<gene>
    <name evidence="10" type="ORF">MSPICULIGERA_LOCUS15924</name>
</gene>
<comment type="similarity">
    <text evidence="2">Belongs to the patched family.</text>
</comment>
<feature type="transmembrane region" description="Helical" evidence="8">
    <location>
        <begin position="558"/>
        <end position="578"/>
    </location>
</feature>
<evidence type="ECO:0000259" key="9">
    <source>
        <dbReference type="PROSITE" id="PS50156"/>
    </source>
</evidence>
<comment type="caution">
    <text evidence="10">The sequence shown here is derived from an EMBL/GenBank/DDBJ whole genome shotgun (WGS) entry which is preliminary data.</text>
</comment>
<feature type="transmembrane region" description="Helical" evidence="8">
    <location>
        <begin position="390"/>
        <end position="412"/>
    </location>
</feature>
<dbReference type="PANTHER" id="PTHR10796:SF88">
    <property type="entry name" value="SSD DOMAIN-CONTAINING PROTEIN"/>
    <property type="match status" value="1"/>
</dbReference>
<sequence>MVGILPDDEKGRQRVGAGWDDTEPSSSSSTSSSSSPSPKSSSPIPPKEVEHHGSETFVIRWISRFFRWWAHFIARHAIKVIVVCSVLSIIGAIKMATTPNENDIVGWTPYGARSLQEMEISRQFFGHKEQIIGVTVVVLAKDGGSMLTTERLNEVRRIEEFVATNFTMPNKKTGKPENFREFCYSFCQMNDPIVLFAEGYGLQEALLRDGQPLNDRVHLHYPNSSMSGLKFNVQPSLFGLEFFEQSSEPANTTALARPRIVNLKSVRMVALHFRGERAQGWTLNDIKIYELAITNYFKTQFTSDEVSVLTLSTSYVEAEVVRAGYMMLPIFIIGFGIMLAISSLTTFISAAYMQQLTIHKFSLALFACICPFMASGTGLGFLFISGVRFGSILCISPFLVLAIGVDDAYLMIHAWQRVSKRLRSHPVPQDSPGYRLAEVLTDTGPAIIISALTNILADTVGTFTGCPEITLLSYGNMACIGISFYAAIMVIAGRFEIEAEQQTKNKLSIEIGDNNSVDICHGKCCPKVSERFHDAVKTKFNAFLDGYVNLVNNKLFDAAVFIVWAGYIVLCVIGIMGIQVNISSKKLFAGDSDLQTMEDLRHTHVYPHYVIIHVFVNNPGDLTDPQRLNRLNQFVADFEQLPGAWGPISTNYFVRDFLEYQRGGGDDDDQVEVDEESEAPEETSVKEKKPAVSGFDPNALPAFIEWAETKFWRGFVRLSQDEKNNTHLDRFFFTTAFYGKEFLEWKTRSIAMKAWRGVVDKYKAEFNCSVFYDEAIYIDFMDNMPTDTWQSAAGTLGCMALICFVFMFDFFTVCVSTAAIASVMAGILGINALLGMELDPIVMASLVISVGFSVDIPAHVSYHFHMADAHLTGEVTVKTRLRYCLASVGFPAIQAAISTNLCVVALLFADIYTSRVFVRIMVLCVSLCLLHEFPYSRDMDCWPFEDLWIYQPP</sequence>
<evidence type="ECO:0000256" key="7">
    <source>
        <dbReference type="SAM" id="MobiDB-lite"/>
    </source>
</evidence>